<dbReference type="Gene3D" id="3.30.1330.70">
    <property type="entry name" value="Holliday junction resolvase RusA"/>
    <property type="match status" value="1"/>
</dbReference>
<organism evidence="1">
    <name type="scientific">uncultured Caudovirales phage</name>
    <dbReference type="NCBI Taxonomy" id="2100421"/>
    <lineage>
        <taxon>Viruses</taxon>
        <taxon>Duplodnaviria</taxon>
        <taxon>Heunggongvirae</taxon>
        <taxon>Uroviricota</taxon>
        <taxon>Caudoviricetes</taxon>
        <taxon>Peduoviridae</taxon>
        <taxon>Maltschvirus</taxon>
        <taxon>Maltschvirus maltsch</taxon>
    </lineage>
</organism>
<sequence>MVLVAVMKSASHFDDEFNPGQGIVERLELKLPAPVSANEMNSYGRGRFYRSATFRKWINTCKFLVGTTPGRVNGPLYVHLIMTGGKGWKAGRDLDNIIKPTIDLLRYLGVIEEDNVKNVVGVTALYFGPSSKKDVAFLKVVVRGLTNEEARSKDFVGFAGAAAGKYFGLDGP</sequence>
<reference evidence="1" key="1">
    <citation type="submission" date="2020-04" db="EMBL/GenBank/DDBJ databases">
        <authorList>
            <person name="Chiriac C."/>
            <person name="Salcher M."/>
            <person name="Ghai R."/>
            <person name="Kavagutti S V."/>
        </authorList>
    </citation>
    <scope>NUCLEOTIDE SEQUENCE</scope>
</reference>
<dbReference type="GO" id="GO:0006281">
    <property type="term" value="P:DNA repair"/>
    <property type="evidence" value="ECO:0007669"/>
    <property type="project" value="InterPro"/>
</dbReference>
<name>A0A6J5NRC7_9CAUD</name>
<dbReference type="GO" id="GO:0000287">
    <property type="term" value="F:magnesium ion binding"/>
    <property type="evidence" value="ECO:0007669"/>
    <property type="project" value="InterPro"/>
</dbReference>
<protein>
    <submittedName>
        <fullName evidence="1">Uncharacterized protein</fullName>
    </submittedName>
</protein>
<evidence type="ECO:0000313" key="1">
    <source>
        <dbReference type="EMBL" id="CAB4161453.1"/>
    </source>
</evidence>
<dbReference type="SUPFAM" id="SSF103084">
    <property type="entry name" value="Holliday junction resolvase RusA"/>
    <property type="match status" value="1"/>
</dbReference>
<gene>
    <name evidence="1" type="ORF">UFOVP731_53</name>
</gene>
<dbReference type="GO" id="GO:0006310">
    <property type="term" value="P:DNA recombination"/>
    <property type="evidence" value="ECO:0007669"/>
    <property type="project" value="InterPro"/>
</dbReference>
<accession>A0A6J5NRC7</accession>
<proteinExistence type="predicted"/>
<dbReference type="InterPro" id="IPR036614">
    <property type="entry name" value="RusA-like_sf"/>
</dbReference>
<dbReference type="EMBL" id="LR796705">
    <property type="protein sequence ID" value="CAB4161453.1"/>
    <property type="molecule type" value="Genomic_DNA"/>
</dbReference>